<dbReference type="Pfam" id="PF13359">
    <property type="entry name" value="DDE_Tnp_4"/>
    <property type="match status" value="1"/>
</dbReference>
<accession>A0A151J588</accession>
<evidence type="ECO:0000256" key="5">
    <source>
        <dbReference type="ARBA" id="ARBA00022723"/>
    </source>
</evidence>
<evidence type="ECO:0000313" key="9">
    <source>
        <dbReference type="EMBL" id="KYN18148.1"/>
    </source>
</evidence>
<dbReference type="GO" id="GO:0005634">
    <property type="term" value="C:nucleus"/>
    <property type="evidence" value="ECO:0007669"/>
    <property type="project" value="UniProtKB-SubCell"/>
</dbReference>
<evidence type="ECO:0000256" key="2">
    <source>
        <dbReference type="ARBA" id="ARBA00004123"/>
    </source>
</evidence>
<dbReference type="PANTHER" id="PTHR22930">
    <property type="match status" value="1"/>
</dbReference>
<dbReference type="InterPro" id="IPR045249">
    <property type="entry name" value="HARBI1-like"/>
</dbReference>
<dbReference type="EMBL" id="KQ980036">
    <property type="protein sequence ID" value="KYN18148.1"/>
    <property type="molecule type" value="Genomic_DNA"/>
</dbReference>
<evidence type="ECO:0000313" key="10">
    <source>
        <dbReference type="Proteomes" id="UP000078492"/>
    </source>
</evidence>
<keyword evidence="4" id="KW-0540">Nuclease</keyword>
<keyword evidence="7" id="KW-0539">Nucleus</keyword>
<keyword evidence="10" id="KW-1185">Reference proteome</keyword>
<evidence type="ECO:0000256" key="6">
    <source>
        <dbReference type="ARBA" id="ARBA00022801"/>
    </source>
</evidence>
<evidence type="ECO:0000256" key="4">
    <source>
        <dbReference type="ARBA" id="ARBA00022722"/>
    </source>
</evidence>
<name>A0A151J588_9HYME</name>
<proteinExistence type="inferred from homology"/>
<feature type="non-terminal residue" evidence="9">
    <location>
        <position position="1"/>
    </location>
</feature>
<evidence type="ECO:0000256" key="1">
    <source>
        <dbReference type="ARBA" id="ARBA00001968"/>
    </source>
</evidence>
<dbReference type="GO" id="GO:0016787">
    <property type="term" value="F:hydrolase activity"/>
    <property type="evidence" value="ECO:0007669"/>
    <property type="project" value="UniProtKB-KW"/>
</dbReference>
<evidence type="ECO:0000256" key="7">
    <source>
        <dbReference type="ARBA" id="ARBA00023242"/>
    </source>
</evidence>
<feature type="domain" description="DDE Tnp4" evidence="8">
    <location>
        <begin position="61"/>
        <end position="226"/>
    </location>
</feature>
<evidence type="ECO:0000259" key="8">
    <source>
        <dbReference type="Pfam" id="PF13359"/>
    </source>
</evidence>
<comment type="similarity">
    <text evidence="3">Belongs to the HARBI1 family.</text>
</comment>
<reference evidence="9 10" key="1">
    <citation type="submission" date="2015-09" db="EMBL/GenBank/DDBJ databases">
        <title>Trachymyrmex cornetzi WGS genome.</title>
        <authorList>
            <person name="Nygaard S."/>
            <person name="Hu H."/>
            <person name="Boomsma J."/>
            <person name="Zhang G."/>
        </authorList>
    </citation>
    <scope>NUCLEOTIDE SEQUENCE [LARGE SCALE GENOMIC DNA]</scope>
    <source>
        <strain evidence="9">Tcor2-1</strain>
        <tissue evidence="9">Whole body</tissue>
    </source>
</reference>
<comment type="cofactor">
    <cofactor evidence="1">
        <name>a divalent metal cation</name>
        <dbReference type="ChEBI" id="CHEBI:60240"/>
    </cofactor>
</comment>
<protein>
    <submittedName>
        <fullName evidence="9">Putative nuclease HARBI1</fullName>
    </submittedName>
</protein>
<dbReference type="InterPro" id="IPR027806">
    <property type="entry name" value="HARBI1_dom"/>
</dbReference>
<gene>
    <name evidence="9" type="ORF">ALC57_09549</name>
</gene>
<evidence type="ECO:0000256" key="3">
    <source>
        <dbReference type="ARBA" id="ARBA00006958"/>
    </source>
</evidence>
<dbReference type="GO" id="GO:0004518">
    <property type="term" value="F:nuclease activity"/>
    <property type="evidence" value="ECO:0007669"/>
    <property type="project" value="UniProtKB-KW"/>
</dbReference>
<sequence length="258" mass="29954">LSYNFRLGQSTISGIIKNTCRALVFVLQDEYLKFPDSELAWKTIVYDYMKRWNFPNCLGAMDGKHIRIDPPLQSGSSYFNYKGTFSIVLLALVDAQLRFIFVDIGTNGRVSDRGIWNKCALKHYLETSNNILPPSFLPDTEQEFPYVIIADEGFTLSTNVMIPYPKQQCIGKKERRIYNYRLSRGRRTSENGFETMVSRFNILRSLLRYDPDDARWIVLAICCLHNMLRSHSVDRMMYTPPGYVDMEDERTGQLQHGE</sequence>
<comment type="subcellular location">
    <subcellularLocation>
        <location evidence="2">Nucleus</location>
    </subcellularLocation>
</comment>
<organism evidence="9 10">
    <name type="scientific">Trachymyrmex cornetzi</name>
    <dbReference type="NCBI Taxonomy" id="471704"/>
    <lineage>
        <taxon>Eukaryota</taxon>
        <taxon>Metazoa</taxon>
        <taxon>Ecdysozoa</taxon>
        <taxon>Arthropoda</taxon>
        <taxon>Hexapoda</taxon>
        <taxon>Insecta</taxon>
        <taxon>Pterygota</taxon>
        <taxon>Neoptera</taxon>
        <taxon>Endopterygota</taxon>
        <taxon>Hymenoptera</taxon>
        <taxon>Apocrita</taxon>
        <taxon>Aculeata</taxon>
        <taxon>Formicoidea</taxon>
        <taxon>Formicidae</taxon>
        <taxon>Myrmicinae</taxon>
        <taxon>Trachymyrmex</taxon>
    </lineage>
</organism>
<dbReference type="STRING" id="471704.A0A151J588"/>
<dbReference type="AlphaFoldDB" id="A0A151J588"/>
<dbReference type="GO" id="GO:0046872">
    <property type="term" value="F:metal ion binding"/>
    <property type="evidence" value="ECO:0007669"/>
    <property type="project" value="UniProtKB-KW"/>
</dbReference>
<dbReference type="Proteomes" id="UP000078492">
    <property type="component" value="Unassembled WGS sequence"/>
</dbReference>
<keyword evidence="5" id="KW-0479">Metal-binding</keyword>
<keyword evidence="6" id="KW-0378">Hydrolase</keyword>
<dbReference type="PANTHER" id="PTHR22930:SF269">
    <property type="entry name" value="NUCLEASE HARBI1-LIKE PROTEIN"/>
    <property type="match status" value="1"/>
</dbReference>